<dbReference type="EMBL" id="LAZR01031851">
    <property type="protein sequence ID" value="KKL52554.1"/>
    <property type="molecule type" value="Genomic_DNA"/>
</dbReference>
<feature type="non-terminal residue" evidence="1">
    <location>
        <position position="1"/>
    </location>
</feature>
<comment type="caution">
    <text evidence="1">The sequence shown here is derived from an EMBL/GenBank/DDBJ whole genome shotgun (WGS) entry which is preliminary data.</text>
</comment>
<proteinExistence type="predicted"/>
<name>A0A0F9CTL0_9ZZZZ</name>
<organism evidence="1">
    <name type="scientific">marine sediment metagenome</name>
    <dbReference type="NCBI Taxonomy" id="412755"/>
    <lineage>
        <taxon>unclassified sequences</taxon>
        <taxon>metagenomes</taxon>
        <taxon>ecological metagenomes</taxon>
    </lineage>
</organism>
<dbReference type="AlphaFoldDB" id="A0A0F9CTL0"/>
<sequence length="222" mass="23245">AGTFIEALQLLPTGASFPGNLTIGALLLTAAATAARAGFKLPVGTAPSSPNAGDFWHAAARLLWYDGTNTFKLAHKTGHGHYYVTTPADTTIAVTGTYVKAAGATATLHLDDWDDDGGTDNRLRYIGAGSVHLCISVQLSFTIDGNLKVIAFRIAKNGDATTTEAIASTVNRKAAQGADVGAVPLFAGFEVVNGDYIEIWLTNETDTSDVRVEHAQLLVLSV</sequence>
<reference evidence="1" key="1">
    <citation type="journal article" date="2015" name="Nature">
        <title>Complex archaea that bridge the gap between prokaryotes and eukaryotes.</title>
        <authorList>
            <person name="Spang A."/>
            <person name="Saw J.H."/>
            <person name="Jorgensen S.L."/>
            <person name="Zaremba-Niedzwiedzka K."/>
            <person name="Martijn J."/>
            <person name="Lind A.E."/>
            <person name="van Eijk R."/>
            <person name="Schleper C."/>
            <person name="Guy L."/>
            <person name="Ettema T.J."/>
        </authorList>
    </citation>
    <scope>NUCLEOTIDE SEQUENCE</scope>
</reference>
<accession>A0A0F9CTL0</accession>
<protein>
    <submittedName>
        <fullName evidence="1">Uncharacterized protein</fullName>
    </submittedName>
</protein>
<gene>
    <name evidence="1" type="ORF">LCGC14_2284320</name>
</gene>
<evidence type="ECO:0000313" key="1">
    <source>
        <dbReference type="EMBL" id="KKL52554.1"/>
    </source>
</evidence>